<evidence type="ECO:0000313" key="9">
    <source>
        <dbReference type="Proteomes" id="UP000243937"/>
    </source>
</evidence>
<comment type="subcellular location">
    <subcellularLocation>
        <location evidence="1">Cell membrane</location>
        <topology evidence="1">Multi-pass membrane protein</topology>
    </subcellularLocation>
</comment>
<feature type="transmembrane region" description="Helical" evidence="6">
    <location>
        <begin position="204"/>
        <end position="224"/>
    </location>
</feature>
<accession>A0A1Y0D4A1</accession>
<dbReference type="PANTHER" id="PTHR30485:SF2">
    <property type="entry name" value="BLL0597 PROTEIN"/>
    <property type="match status" value="1"/>
</dbReference>
<feature type="transmembrane region" description="Helical" evidence="6">
    <location>
        <begin position="150"/>
        <end position="171"/>
    </location>
</feature>
<dbReference type="AlphaFoldDB" id="A0A1Y0D4A1"/>
<dbReference type="SUPFAM" id="SSF81342">
    <property type="entry name" value="Transmembrane di-heme cytochromes"/>
    <property type="match status" value="1"/>
</dbReference>
<evidence type="ECO:0000256" key="6">
    <source>
        <dbReference type="SAM" id="Phobius"/>
    </source>
</evidence>
<proteinExistence type="predicted"/>
<keyword evidence="3 6" id="KW-0812">Transmembrane</keyword>
<reference evidence="8 9" key="1">
    <citation type="journal article" date="2014" name="Int. J. Syst. Evol. Microbiol.">
        <title>Oceanisphaera profunda sp. nov., a marine bacterium isolated from deep-sea sediment, and emended description of the genus Oceanisphaera.</title>
        <authorList>
            <person name="Xu Z."/>
            <person name="Zhang X.Y."/>
            <person name="Su H.N."/>
            <person name="Yu Z.C."/>
            <person name="Liu C."/>
            <person name="Li H."/>
            <person name="Chen X.L."/>
            <person name="Song X.Y."/>
            <person name="Xie B.B."/>
            <person name="Qin Q.L."/>
            <person name="Zhou B.C."/>
            <person name="Shi M."/>
            <person name="Huang Y."/>
            <person name="Zhang Y.Z."/>
        </authorList>
    </citation>
    <scope>NUCLEOTIDE SEQUENCE [LARGE SCALE GENOMIC DNA]</scope>
    <source>
        <strain evidence="8 9">SM1222</strain>
    </source>
</reference>
<feature type="transmembrane region" description="Helical" evidence="6">
    <location>
        <begin position="99"/>
        <end position="121"/>
    </location>
</feature>
<feature type="domain" description="Cytochrome b561 bacterial/Ni-hydrogenase" evidence="7">
    <location>
        <begin position="11"/>
        <end position="183"/>
    </location>
</feature>
<evidence type="ECO:0000256" key="4">
    <source>
        <dbReference type="ARBA" id="ARBA00022989"/>
    </source>
</evidence>
<dbReference type="OrthoDB" id="196472at2"/>
<dbReference type="Gene3D" id="1.20.950.20">
    <property type="entry name" value="Transmembrane di-heme cytochromes, Chain C"/>
    <property type="match status" value="1"/>
</dbReference>
<protein>
    <submittedName>
        <fullName evidence="8">Cytochrome B</fullName>
    </submittedName>
</protein>
<evidence type="ECO:0000256" key="2">
    <source>
        <dbReference type="ARBA" id="ARBA00022475"/>
    </source>
</evidence>
<dbReference type="GO" id="GO:0005886">
    <property type="term" value="C:plasma membrane"/>
    <property type="evidence" value="ECO:0007669"/>
    <property type="project" value="UniProtKB-SubCell"/>
</dbReference>
<dbReference type="GO" id="GO:0022904">
    <property type="term" value="P:respiratory electron transport chain"/>
    <property type="evidence" value="ECO:0007669"/>
    <property type="project" value="InterPro"/>
</dbReference>
<dbReference type="PANTHER" id="PTHR30485">
    <property type="entry name" value="NI/FE-HYDROGENASE 1 B-TYPE CYTOCHROME SUBUNIT"/>
    <property type="match status" value="1"/>
</dbReference>
<evidence type="ECO:0000259" key="7">
    <source>
        <dbReference type="Pfam" id="PF01292"/>
    </source>
</evidence>
<dbReference type="KEGG" id="opf:CBP31_06825"/>
<evidence type="ECO:0000256" key="5">
    <source>
        <dbReference type="ARBA" id="ARBA00023136"/>
    </source>
</evidence>
<dbReference type="Proteomes" id="UP000243937">
    <property type="component" value="Chromosome"/>
</dbReference>
<feature type="transmembrane region" description="Helical" evidence="6">
    <location>
        <begin position="14"/>
        <end position="31"/>
    </location>
</feature>
<dbReference type="RefSeq" id="WP_087035734.1">
    <property type="nucleotide sequence ID" value="NZ_CP021377.1"/>
</dbReference>
<evidence type="ECO:0000256" key="3">
    <source>
        <dbReference type="ARBA" id="ARBA00022692"/>
    </source>
</evidence>
<gene>
    <name evidence="8" type="ORF">CBP31_06825</name>
</gene>
<evidence type="ECO:0000313" key="8">
    <source>
        <dbReference type="EMBL" id="ART82368.1"/>
    </source>
</evidence>
<keyword evidence="5 6" id="KW-0472">Membrane</keyword>
<dbReference type="EMBL" id="CP021377">
    <property type="protein sequence ID" value="ART82368.1"/>
    <property type="molecule type" value="Genomic_DNA"/>
</dbReference>
<evidence type="ECO:0000256" key="1">
    <source>
        <dbReference type="ARBA" id="ARBA00004651"/>
    </source>
</evidence>
<dbReference type="GO" id="GO:0009055">
    <property type="term" value="F:electron transfer activity"/>
    <property type="evidence" value="ECO:0007669"/>
    <property type="project" value="InterPro"/>
</dbReference>
<keyword evidence="2" id="KW-1003">Cell membrane</keyword>
<keyword evidence="4 6" id="KW-1133">Transmembrane helix</keyword>
<feature type="transmembrane region" description="Helical" evidence="6">
    <location>
        <begin position="43"/>
        <end position="61"/>
    </location>
</feature>
<dbReference type="InterPro" id="IPR011577">
    <property type="entry name" value="Cyt_b561_bac/Ni-Hgenase"/>
</dbReference>
<dbReference type="InterPro" id="IPR016174">
    <property type="entry name" value="Di-haem_cyt_TM"/>
</dbReference>
<sequence>MSQVNPSPIKVWDWSIRVFHWSLPVLLFLLWRSAGDDMDQHMLLAQMLLTLLMYRIIWGFIGTPYARFSHFIYHPKHIFRYFLASAKPNKPIYLSHNPVGGIMVLVILATLLFQLTTGLFASDDIFYNGPLYMYASGATTKLMTFLHKKWFYWGILLIVGMHILAIVMYRLRGEGLVKAMVTGHKRVAVERVADKLTIHASFPWLRFVVALALAVLPAWMLFYYL</sequence>
<dbReference type="InterPro" id="IPR051542">
    <property type="entry name" value="Hydrogenase_cytochrome"/>
</dbReference>
<dbReference type="Pfam" id="PF01292">
    <property type="entry name" value="Ni_hydr_CYTB"/>
    <property type="match status" value="1"/>
</dbReference>
<keyword evidence="9" id="KW-1185">Reference proteome</keyword>
<name>A0A1Y0D4A1_9GAMM</name>
<organism evidence="8 9">
    <name type="scientific">Oceanisphaera profunda</name>
    <dbReference type="NCBI Taxonomy" id="1416627"/>
    <lineage>
        <taxon>Bacteria</taxon>
        <taxon>Pseudomonadati</taxon>
        <taxon>Pseudomonadota</taxon>
        <taxon>Gammaproteobacteria</taxon>
        <taxon>Aeromonadales</taxon>
        <taxon>Aeromonadaceae</taxon>
        <taxon>Oceanisphaera</taxon>
    </lineage>
</organism>
<dbReference type="GO" id="GO:0020037">
    <property type="term" value="F:heme binding"/>
    <property type="evidence" value="ECO:0007669"/>
    <property type="project" value="TreeGrafter"/>
</dbReference>